<keyword evidence="3" id="KW-1185">Reference proteome</keyword>
<protein>
    <recommendedName>
        <fullName evidence="4">Nucleoporin GLE1</fullName>
    </recommendedName>
</protein>
<reference evidence="2 3" key="1">
    <citation type="journal article" date="2024" name="Nat. Commun.">
        <title>Phylogenomics reveals the evolutionary origins of lichenization in chlorophyte algae.</title>
        <authorList>
            <person name="Puginier C."/>
            <person name="Libourel C."/>
            <person name="Otte J."/>
            <person name="Skaloud P."/>
            <person name="Haon M."/>
            <person name="Grisel S."/>
            <person name="Petersen M."/>
            <person name="Berrin J.G."/>
            <person name="Delaux P.M."/>
            <person name="Dal Grande F."/>
            <person name="Keller J."/>
        </authorList>
    </citation>
    <scope>NUCLEOTIDE SEQUENCE [LARGE SCALE GENOMIC DNA]</scope>
    <source>
        <strain evidence="2 3">SAG 2043</strain>
    </source>
</reference>
<keyword evidence="1" id="KW-0175">Coiled coil</keyword>
<name>A0AAW1R990_9CHLO</name>
<evidence type="ECO:0008006" key="4">
    <source>
        <dbReference type="Google" id="ProtNLM"/>
    </source>
</evidence>
<dbReference type="EMBL" id="JALJOR010000001">
    <property type="protein sequence ID" value="KAK9830098.1"/>
    <property type="molecule type" value="Genomic_DNA"/>
</dbReference>
<gene>
    <name evidence="2" type="ORF">WJX72_009769</name>
</gene>
<evidence type="ECO:0000313" key="2">
    <source>
        <dbReference type="EMBL" id="KAK9830098.1"/>
    </source>
</evidence>
<feature type="coiled-coil region" evidence="1">
    <location>
        <begin position="14"/>
        <end position="147"/>
    </location>
</feature>
<organism evidence="2 3">
    <name type="scientific">[Myrmecia] bisecta</name>
    <dbReference type="NCBI Taxonomy" id="41462"/>
    <lineage>
        <taxon>Eukaryota</taxon>
        <taxon>Viridiplantae</taxon>
        <taxon>Chlorophyta</taxon>
        <taxon>core chlorophytes</taxon>
        <taxon>Trebouxiophyceae</taxon>
        <taxon>Trebouxiales</taxon>
        <taxon>Trebouxiaceae</taxon>
        <taxon>Myrmecia</taxon>
    </lineage>
</organism>
<sequence>MDHSSSGLAVDPTVEQLQQLLGQKQKELDKAQTHNKRLKAFVSLHKEKALHTAELLRQRDELQKGREELAKEAAAQAAARQHAEEELQRAKQEAAKLQAEVEAANSQQSQAVGRQPHLEHKQQEVEMSQLRRQMSALADQFKDVERLQKDGHAQALGLAAQVRQQGEALREDRQSQGVQQQEEWTSMRLVTAPGKGWRMIALSAMRPVSLLCTSCLVAVCRRRKQGAAPLQRTAAEVVEAHLANITRNNDPTSAVLIAAVAEGLHGALAAGRCPVQSVLGGFGSAVLECAASNFAPSATQRVSMGGRGTHPVHASTATSGGLEQRLFSRAWCGEAALQHGTVSALLKCAQALHCMGLPAPSGSVSGTQGAAAPQRDFLALLQNHLHQLAGRAPPDSGMAGASPHFETEACALMASATSICCMRDNAEAVRVWLFDLLMVVARGAGAGRGQDDWQQLTWALQLVSAHLGWEWAYERVIAAHILPAIEQHVQACNPGIAISNPATVQQWVG</sequence>
<comment type="caution">
    <text evidence="2">The sequence shown here is derived from an EMBL/GenBank/DDBJ whole genome shotgun (WGS) entry which is preliminary data.</text>
</comment>
<evidence type="ECO:0000313" key="3">
    <source>
        <dbReference type="Proteomes" id="UP001489004"/>
    </source>
</evidence>
<dbReference type="AlphaFoldDB" id="A0AAW1R990"/>
<proteinExistence type="predicted"/>
<dbReference type="Proteomes" id="UP001489004">
    <property type="component" value="Unassembled WGS sequence"/>
</dbReference>
<evidence type="ECO:0000256" key="1">
    <source>
        <dbReference type="SAM" id="Coils"/>
    </source>
</evidence>
<accession>A0AAW1R990</accession>